<evidence type="ECO:0000313" key="5">
    <source>
        <dbReference type="EMBL" id="CAG8457924.1"/>
    </source>
</evidence>
<organism evidence="5 6">
    <name type="scientific">Ambispora leptoticha</name>
    <dbReference type="NCBI Taxonomy" id="144679"/>
    <lineage>
        <taxon>Eukaryota</taxon>
        <taxon>Fungi</taxon>
        <taxon>Fungi incertae sedis</taxon>
        <taxon>Mucoromycota</taxon>
        <taxon>Glomeromycotina</taxon>
        <taxon>Glomeromycetes</taxon>
        <taxon>Archaeosporales</taxon>
        <taxon>Ambisporaceae</taxon>
        <taxon>Ambispora</taxon>
    </lineage>
</organism>
<proteinExistence type="predicted"/>
<evidence type="ECO:0000256" key="3">
    <source>
        <dbReference type="SAM" id="MobiDB-lite"/>
    </source>
</evidence>
<name>A0A9N8Z0H3_9GLOM</name>
<dbReference type="OrthoDB" id="783096at2759"/>
<dbReference type="GO" id="GO:0005519">
    <property type="term" value="F:cytoskeletal regulatory protein binding"/>
    <property type="evidence" value="ECO:0007669"/>
    <property type="project" value="InterPro"/>
</dbReference>
<feature type="compositionally biased region" description="Low complexity" evidence="3">
    <location>
        <begin position="25"/>
        <end position="36"/>
    </location>
</feature>
<dbReference type="InterPro" id="IPR056279">
    <property type="entry name" value="Aip3p_Bud6_N"/>
</dbReference>
<evidence type="ECO:0000259" key="4">
    <source>
        <dbReference type="SMART" id="SM00806"/>
    </source>
</evidence>
<feature type="coiled-coil region" evidence="2">
    <location>
        <begin position="716"/>
        <end position="743"/>
    </location>
</feature>
<comment type="caution">
    <text evidence="5">The sequence shown here is derived from an EMBL/GenBank/DDBJ whole genome shotgun (WGS) entry which is preliminary data.</text>
</comment>
<dbReference type="Gene3D" id="1.20.58.1540">
    <property type="entry name" value="Actin interacting protein 3, C-terminal domain"/>
    <property type="match status" value="1"/>
</dbReference>
<evidence type="ECO:0000256" key="1">
    <source>
        <dbReference type="ARBA" id="ARBA00023054"/>
    </source>
</evidence>
<dbReference type="AlphaFoldDB" id="A0A9N8Z0H3"/>
<accession>A0A9N8Z0H3</accession>
<reference evidence="5" key="1">
    <citation type="submission" date="2021-06" db="EMBL/GenBank/DDBJ databases">
        <authorList>
            <person name="Kallberg Y."/>
            <person name="Tangrot J."/>
            <person name="Rosling A."/>
        </authorList>
    </citation>
    <scope>NUCLEOTIDE SEQUENCE</scope>
    <source>
        <strain evidence="5">FL130A</strain>
    </source>
</reference>
<dbReference type="GO" id="GO:0005737">
    <property type="term" value="C:cytoplasm"/>
    <property type="evidence" value="ECO:0007669"/>
    <property type="project" value="TreeGrafter"/>
</dbReference>
<keyword evidence="6" id="KW-1185">Reference proteome</keyword>
<dbReference type="GO" id="GO:0051286">
    <property type="term" value="C:cell tip"/>
    <property type="evidence" value="ECO:0007669"/>
    <property type="project" value="TreeGrafter"/>
</dbReference>
<feature type="domain" description="Actin interacting protein 3 C-terminal" evidence="4">
    <location>
        <begin position="332"/>
        <end position="759"/>
    </location>
</feature>
<feature type="compositionally biased region" description="Polar residues" evidence="3">
    <location>
        <begin position="291"/>
        <end position="300"/>
    </location>
</feature>
<feature type="compositionally biased region" description="Polar residues" evidence="3">
    <location>
        <begin position="194"/>
        <end position="213"/>
    </location>
</feature>
<dbReference type="Proteomes" id="UP000789508">
    <property type="component" value="Unassembled WGS sequence"/>
</dbReference>
<dbReference type="SMART" id="SM00806">
    <property type="entry name" value="AIP3"/>
    <property type="match status" value="1"/>
</dbReference>
<keyword evidence="1 2" id="KW-0175">Coiled coil</keyword>
<feature type="compositionally biased region" description="Basic and acidic residues" evidence="3">
    <location>
        <begin position="39"/>
        <end position="50"/>
    </location>
</feature>
<dbReference type="Pfam" id="PF23153">
    <property type="entry name" value="Aip3p_Bud6_N"/>
    <property type="match status" value="1"/>
</dbReference>
<feature type="coiled-coil region" evidence="2">
    <location>
        <begin position="564"/>
        <end position="591"/>
    </location>
</feature>
<sequence length="768" mass="86148">MDYSALQMPVPQSYQGAVQPPQPLPRSSSRRPSSSPTTGKERDGQSEQRRNSGNSSPMSSIEKSVTTLLVATKSLLESLTGWSQGTMPKQKVYDVFLQLTSDFKKACHSFSKQGINVSDLQPIPNNLRACLEAALNEDPSATSLELHLPKIRDVIVNLLQGLKAKQAIYREMYSGSETATPVSSPPQLHRQLSAGPSVQGKTHASDLSPNDPNNPTPLRRNVSAPSAAPLQKTSNSARLADPLNALKESNVLERRASKRYSAYAHKSAPQEDEVTLAEEQADSDAAGESVELSTPRSSVETKYEVGQSEVRTHTIPTVNVEDTSMQKGLTLFLQLGKDIKKVSYDGDISIPALRMLFIEKFSYNPGMDDFPNIYIKDTASGVLYELEDLKEVRNNSVLALNVEALEQVKKHIDQSIATLAKEIREIKKSFTENNELIRRNAAQTNAAARQAPSHTQLRELAKKVLANVKQKEETDNAKANVKRQSSLITEKFVSDIKNQFDEVQILRRDLGVMRQLYTEFQDETQQLVQSLTEKTSAVKQVAMTNVGSARNFIDAGKTKLDTRSRQLLTRVDELQDIIDELKADVTQRKSKPSQASVSYIRKEAAEVEKELAALSTFIKTVKPQWKKTWEEELQTIVEEQKFLTHQEELLEDMQDDHQKLTEVFNNILKVVEIKSKSRPKEFRPVPQDESFEGLKTVLQEVRGIAPDSERRLRAMAQAEKIRERELANRIDEFEQELSQFVAENKLKKTGGAQEVEPDIEFFVTQLSF</sequence>
<dbReference type="InterPro" id="IPR051825">
    <property type="entry name" value="SRCIN1"/>
</dbReference>
<feature type="region of interest" description="Disordered" evidence="3">
    <location>
        <begin position="177"/>
        <end position="242"/>
    </location>
</feature>
<feature type="compositionally biased region" description="Polar residues" evidence="3">
    <location>
        <begin position="51"/>
        <end position="62"/>
    </location>
</feature>
<dbReference type="PANTHER" id="PTHR22741">
    <property type="entry name" value="P140CAP/SNIP-RELATED"/>
    <property type="match status" value="1"/>
</dbReference>
<evidence type="ECO:0000313" key="6">
    <source>
        <dbReference type="Proteomes" id="UP000789508"/>
    </source>
</evidence>
<dbReference type="PANTHER" id="PTHR22741:SF10">
    <property type="entry name" value="COILED-COIL DOMAIN-CONTAINING PROTEIN CG32809"/>
    <property type="match status" value="1"/>
</dbReference>
<feature type="compositionally biased region" description="Polar residues" evidence="3">
    <location>
        <begin position="177"/>
        <end position="186"/>
    </location>
</feature>
<feature type="compositionally biased region" description="Acidic residues" evidence="3">
    <location>
        <begin position="270"/>
        <end position="282"/>
    </location>
</feature>
<evidence type="ECO:0000256" key="2">
    <source>
        <dbReference type="SAM" id="Coils"/>
    </source>
</evidence>
<dbReference type="Pfam" id="PF03915">
    <property type="entry name" value="AIP3"/>
    <property type="match status" value="1"/>
</dbReference>
<dbReference type="InterPro" id="IPR005613">
    <property type="entry name" value="AIP3_C"/>
</dbReference>
<gene>
    <name evidence="5" type="ORF">ALEPTO_LOCUS1380</name>
</gene>
<dbReference type="EMBL" id="CAJVPS010000148">
    <property type="protein sequence ID" value="CAG8457924.1"/>
    <property type="molecule type" value="Genomic_DNA"/>
</dbReference>
<dbReference type="InterPro" id="IPR022782">
    <property type="entry name" value="AIP3-like_C"/>
</dbReference>
<dbReference type="GO" id="GO:0030010">
    <property type="term" value="P:establishment of cell polarity"/>
    <property type="evidence" value="ECO:0007669"/>
    <property type="project" value="TreeGrafter"/>
</dbReference>
<feature type="region of interest" description="Disordered" evidence="3">
    <location>
        <begin position="260"/>
        <end position="308"/>
    </location>
</feature>
<protein>
    <submittedName>
        <fullName evidence="5">2949_t:CDS:1</fullName>
    </submittedName>
</protein>
<feature type="region of interest" description="Disordered" evidence="3">
    <location>
        <begin position="1"/>
        <end position="62"/>
    </location>
</feature>